<dbReference type="InterPro" id="IPR010998">
    <property type="entry name" value="Integrase_recombinase_N"/>
</dbReference>
<gene>
    <name evidence="6" type="ORF">GCM10007907_20890</name>
</gene>
<keyword evidence="3" id="KW-0238">DNA-binding</keyword>
<dbReference type="Pfam" id="PF00589">
    <property type="entry name" value="Phage_integrase"/>
    <property type="match status" value="1"/>
</dbReference>
<name>A0ABQ5YF01_9NEIS</name>
<comment type="caution">
    <text evidence="6">The sequence shown here is derived from an EMBL/GenBank/DDBJ whole genome shotgun (WGS) entry which is preliminary data.</text>
</comment>
<dbReference type="PROSITE" id="PS51898">
    <property type="entry name" value="TYR_RECOMBINASE"/>
    <property type="match status" value="1"/>
</dbReference>
<dbReference type="InterPro" id="IPR050090">
    <property type="entry name" value="Tyrosine_recombinase_XerCD"/>
</dbReference>
<keyword evidence="4" id="KW-0233">DNA recombination</keyword>
<reference evidence="7" key="1">
    <citation type="journal article" date="2019" name="Int. J. Syst. Evol. Microbiol.">
        <title>The Global Catalogue of Microorganisms (GCM) 10K type strain sequencing project: providing services to taxonomists for standard genome sequencing and annotation.</title>
        <authorList>
            <consortium name="The Broad Institute Genomics Platform"/>
            <consortium name="The Broad Institute Genome Sequencing Center for Infectious Disease"/>
            <person name="Wu L."/>
            <person name="Ma J."/>
        </authorList>
    </citation>
    <scope>NUCLEOTIDE SEQUENCE [LARGE SCALE GENOMIC DNA]</scope>
    <source>
        <strain evidence="7">NBRC 110044</strain>
    </source>
</reference>
<evidence type="ECO:0000313" key="6">
    <source>
        <dbReference type="EMBL" id="GLR13299.1"/>
    </source>
</evidence>
<protein>
    <submittedName>
        <fullName evidence="6">Integrase</fullName>
    </submittedName>
</protein>
<dbReference type="SUPFAM" id="SSF56349">
    <property type="entry name" value="DNA breaking-rejoining enzymes"/>
    <property type="match status" value="1"/>
</dbReference>
<accession>A0ABQ5YF01</accession>
<dbReference type="EMBL" id="BSOG01000002">
    <property type="protein sequence ID" value="GLR13299.1"/>
    <property type="molecule type" value="Genomic_DNA"/>
</dbReference>
<dbReference type="RefSeq" id="WP_284196405.1">
    <property type="nucleotide sequence ID" value="NZ_BSOG01000002.1"/>
</dbReference>
<dbReference type="PANTHER" id="PTHR30349">
    <property type="entry name" value="PHAGE INTEGRASE-RELATED"/>
    <property type="match status" value="1"/>
</dbReference>
<evidence type="ECO:0000259" key="5">
    <source>
        <dbReference type="PROSITE" id="PS51898"/>
    </source>
</evidence>
<sequence>MGRKPHLAGSITRLRLRKRGKKVYYYYDQGGRPRKEISLGSDYALALRKYAELEQSRVADTQISQVLTFKYVGDLYMKEVVPTKAPATQRDNEREYQQLLLFFNNPPAPLEAIEPMHIKMYLRQRTGKSRANREKALLSHMWNWARECGYTKLANPCSGIKGNKEKGRDVYIEDDLYRLVYEHASDGLRDAMDLAYLAAQRVSDTLRMDIRHIRDGYLEVAQAKTAAKRRIEVTGELAALLDRIAARKAGLRYYTNRLVVNEAGQALTYSMLRKRFDDAREAAGVAKQDFQIRDLRAKGATDKADSEEDIRQAQRLLGHTSVAMTEKYTRNRRGTKITPTK</sequence>
<evidence type="ECO:0000256" key="4">
    <source>
        <dbReference type="ARBA" id="ARBA00023172"/>
    </source>
</evidence>
<evidence type="ECO:0000256" key="3">
    <source>
        <dbReference type="ARBA" id="ARBA00023125"/>
    </source>
</evidence>
<dbReference type="Gene3D" id="1.10.150.130">
    <property type="match status" value="1"/>
</dbReference>
<evidence type="ECO:0000313" key="7">
    <source>
        <dbReference type="Proteomes" id="UP001156706"/>
    </source>
</evidence>
<dbReference type="InterPro" id="IPR013762">
    <property type="entry name" value="Integrase-like_cat_sf"/>
</dbReference>
<comment type="similarity">
    <text evidence="1">Belongs to the 'phage' integrase family.</text>
</comment>
<dbReference type="PANTHER" id="PTHR30349:SF64">
    <property type="entry name" value="PROPHAGE INTEGRASE INTD-RELATED"/>
    <property type="match status" value="1"/>
</dbReference>
<evidence type="ECO:0000256" key="1">
    <source>
        <dbReference type="ARBA" id="ARBA00008857"/>
    </source>
</evidence>
<evidence type="ECO:0000256" key="2">
    <source>
        <dbReference type="ARBA" id="ARBA00022908"/>
    </source>
</evidence>
<organism evidence="6 7">
    <name type="scientific">Chitinimonas prasina</name>
    <dbReference type="NCBI Taxonomy" id="1434937"/>
    <lineage>
        <taxon>Bacteria</taxon>
        <taxon>Pseudomonadati</taxon>
        <taxon>Pseudomonadota</taxon>
        <taxon>Betaproteobacteria</taxon>
        <taxon>Neisseriales</taxon>
        <taxon>Chitinibacteraceae</taxon>
        <taxon>Chitinimonas</taxon>
    </lineage>
</organism>
<dbReference type="InterPro" id="IPR011010">
    <property type="entry name" value="DNA_brk_join_enz"/>
</dbReference>
<feature type="domain" description="Tyr recombinase" evidence="5">
    <location>
        <begin position="166"/>
        <end position="341"/>
    </location>
</feature>
<dbReference type="Proteomes" id="UP001156706">
    <property type="component" value="Unassembled WGS sequence"/>
</dbReference>
<keyword evidence="7" id="KW-1185">Reference proteome</keyword>
<proteinExistence type="inferred from homology"/>
<dbReference type="InterPro" id="IPR002104">
    <property type="entry name" value="Integrase_catalytic"/>
</dbReference>
<keyword evidence="2" id="KW-0229">DNA integration</keyword>
<dbReference type="Gene3D" id="1.10.443.10">
    <property type="entry name" value="Intergrase catalytic core"/>
    <property type="match status" value="1"/>
</dbReference>